<dbReference type="Pfam" id="PF02250">
    <property type="entry name" value="Orthopox_35kD"/>
    <property type="match status" value="1"/>
</dbReference>
<feature type="region of interest" description="Disordered" evidence="1">
    <location>
        <begin position="173"/>
        <end position="218"/>
    </location>
</feature>
<accession>A0A0A1E5H7</accession>
<dbReference type="SUPFAM" id="SSF49889">
    <property type="entry name" value="Soluble secreted chemokine inhibitor, VCCI"/>
    <property type="match status" value="1"/>
</dbReference>
<dbReference type="Gene3D" id="2.60.240.10">
    <property type="entry name" value="Major secreted virus protein"/>
    <property type="match status" value="1"/>
</dbReference>
<evidence type="ECO:0000313" key="2">
    <source>
        <dbReference type="EMBL" id="AIY25487.1"/>
    </source>
</evidence>
<gene>
    <name evidence="2" type="primary">CBP</name>
</gene>
<organism evidence="2">
    <name type="scientific">Bovine papular stomatitis virus</name>
    <dbReference type="NCBI Taxonomy" id="129727"/>
    <lineage>
        <taxon>Viruses</taxon>
        <taxon>Varidnaviria</taxon>
        <taxon>Bamfordvirae</taxon>
        <taxon>Nucleocytoviricota</taxon>
        <taxon>Pokkesviricetes</taxon>
        <taxon>Chitovirales</taxon>
        <taxon>Poxviridae</taxon>
        <taxon>Chordopoxvirinae</taxon>
        <taxon>Parapoxvirus</taxon>
        <taxon>Parapoxvirus bovinestomatitis</taxon>
    </lineage>
</organism>
<dbReference type="InterPro" id="IPR036540">
    <property type="entry name" value="Pox_vCCI-like_sf"/>
</dbReference>
<proteinExistence type="predicted"/>
<dbReference type="EMBL" id="KM400588">
    <property type="protein sequence ID" value="AIY25487.1"/>
    <property type="molecule type" value="Genomic_DNA"/>
</dbReference>
<name>A0A0A1E5H7_9POXV</name>
<feature type="compositionally biased region" description="Low complexity" evidence="1">
    <location>
        <begin position="184"/>
        <end position="203"/>
    </location>
</feature>
<reference evidence="2" key="1">
    <citation type="submission" date="2014-08" db="EMBL/GenBank/DDBJ databases">
        <title>Post-Stroke Treatment with a Broad Specificity Chemokine Binding Protein Reduces Brain Leukocyte Infiltration and Infarct Development.</title>
        <authorList>
            <person name="Lee S."/>
            <person name="Chu H.X."/>
            <person name="Kim H.A."/>
            <person name="Real N.C."/>
            <person name="Sharif S."/>
            <person name="Fleming S.B."/>
            <person name="Mercer A.A."/>
            <person name="Wise L.M."/>
            <person name="Drummond G.R."/>
            <person name="Sobey C.G."/>
        </authorList>
    </citation>
    <scope>NUCLEOTIDE SEQUENCE</scope>
    <source>
        <strain evidence="2">V660</strain>
    </source>
</reference>
<protein>
    <submittedName>
        <fullName evidence="2">Chemokine binding protein</fullName>
    </submittedName>
</protein>
<sequence length="298" mass="32972">MKSTYLLFALSLVLSAALSAPMNTDEQRNWCRIHHDKLYSRFRLYMKITRTTVTPPTGMCMLDIENSNMDLDETDEVTGDTSKISFRDSTATFEASGINGSITLMGDEVHIPMSYIGVSFDPSSDYVFVNVSSWTPWEKSTTDLAANGFEGLKNIINHQILAINLGCDHQYPAPNPTPKPVKISTPSTTPGPTLLETPEAPTTVSPVDTSSDRKKNPDPVDFSLLVDTRCIKNVDVYFEIKDACLAYKSQSPFKLVGQHGTGQQVRQEMKSLGTSYRTCKLKTSSTADNDMESAKDEE</sequence>
<evidence type="ECO:0000256" key="1">
    <source>
        <dbReference type="SAM" id="MobiDB-lite"/>
    </source>
</evidence>
<dbReference type="InterPro" id="IPR003184">
    <property type="entry name" value="Orthopox_35kDa"/>
</dbReference>